<dbReference type="PANTHER" id="PTHR10687:SF2">
    <property type="entry name" value="SECRETORY CARRIER-ASSOCIATED MEMBRANE PROTEIN"/>
    <property type="match status" value="1"/>
</dbReference>
<gene>
    <name evidence="8" type="ORF">TR87305</name>
</gene>
<feature type="compositionally biased region" description="Low complexity" evidence="7">
    <location>
        <begin position="79"/>
        <end position="95"/>
    </location>
</feature>
<evidence type="ECO:0000256" key="6">
    <source>
        <dbReference type="SAM" id="Coils"/>
    </source>
</evidence>
<feature type="transmembrane region" description="Helical" evidence="5">
    <location>
        <begin position="181"/>
        <end position="204"/>
    </location>
</feature>
<dbReference type="GO" id="GO:0015031">
    <property type="term" value="P:protein transport"/>
    <property type="evidence" value="ECO:0007669"/>
    <property type="project" value="InterPro"/>
</dbReference>
<dbReference type="EMBL" id="GEEE01018939">
    <property type="protein sequence ID" value="JAP44286.1"/>
    <property type="molecule type" value="Transcribed_RNA"/>
</dbReference>
<dbReference type="InterPro" id="IPR007273">
    <property type="entry name" value="SCAMP"/>
</dbReference>
<evidence type="ECO:0000256" key="4">
    <source>
        <dbReference type="ARBA" id="ARBA00023136"/>
    </source>
</evidence>
<dbReference type="PANTHER" id="PTHR10687">
    <property type="entry name" value="SECRETORY CARRIER-ASSOCIATED MEMBRANE PROTEIN SCAMP"/>
    <property type="match status" value="1"/>
</dbReference>
<dbReference type="GO" id="GO:0032588">
    <property type="term" value="C:trans-Golgi network membrane"/>
    <property type="evidence" value="ECO:0007669"/>
    <property type="project" value="TreeGrafter"/>
</dbReference>
<evidence type="ECO:0000313" key="8">
    <source>
        <dbReference type="EMBL" id="JAP44286.1"/>
    </source>
</evidence>
<reference evidence="8" key="1">
    <citation type="submission" date="2016-01" db="EMBL/GenBank/DDBJ databases">
        <title>Reference transcriptome for the parasite Schistocephalus solidus: insights into the molecular evolution of parasitism.</title>
        <authorList>
            <person name="Hebert F.O."/>
            <person name="Grambauer S."/>
            <person name="Barber I."/>
            <person name="Landry C.R."/>
            <person name="Aubin-Horth N."/>
        </authorList>
    </citation>
    <scope>NUCLEOTIDE SEQUENCE</scope>
</reference>
<evidence type="ECO:0000256" key="1">
    <source>
        <dbReference type="ARBA" id="ARBA00004141"/>
    </source>
</evidence>
<evidence type="ECO:0000256" key="7">
    <source>
        <dbReference type="SAM" id="MobiDB-lite"/>
    </source>
</evidence>
<feature type="non-terminal residue" evidence="8">
    <location>
        <position position="1"/>
    </location>
</feature>
<name>A0A0X3PAU1_SCHSO</name>
<dbReference type="AlphaFoldDB" id="A0A0X3PAU1"/>
<keyword evidence="2 5" id="KW-0812">Transmembrane</keyword>
<keyword evidence="4 5" id="KW-0472">Membrane</keyword>
<feature type="region of interest" description="Disordered" evidence="7">
    <location>
        <begin position="74"/>
        <end position="95"/>
    </location>
</feature>
<evidence type="ECO:0000256" key="5">
    <source>
        <dbReference type="RuleBase" id="RU363122"/>
    </source>
</evidence>
<feature type="transmembrane region" description="Helical" evidence="5">
    <location>
        <begin position="210"/>
        <end position="233"/>
    </location>
</feature>
<proteinExistence type="inferred from homology"/>
<feature type="region of interest" description="Disordered" evidence="7">
    <location>
        <begin position="1"/>
        <end position="23"/>
    </location>
</feature>
<keyword evidence="5" id="KW-0813">Transport</keyword>
<dbReference type="Pfam" id="PF04144">
    <property type="entry name" value="SCAMP"/>
    <property type="match status" value="1"/>
</dbReference>
<comment type="subcellular location">
    <subcellularLocation>
        <location evidence="1 5">Membrane</location>
        <topology evidence="1 5">Multi-pass membrane protein</topology>
    </subcellularLocation>
</comment>
<dbReference type="GO" id="GO:0055038">
    <property type="term" value="C:recycling endosome membrane"/>
    <property type="evidence" value="ECO:0007669"/>
    <property type="project" value="TreeGrafter"/>
</dbReference>
<accession>A0A0X3PAU1</accession>
<sequence length="369" mass="41156">LCLPHKRNLSKTQAYPSRKPTIADFSGTKMDGYHRLMENPFSDPAMSAINSSTTAVGDDPSRIHAQGLDGYNPFGTDQSSSATTTTTTTTTAAVPPPYSAVSAQRITTEELQRRQKELEDRAAELSRREEEYRRMEEQSIRSANPKNWPRLPKFCPCGPCFYQDIDREIKVEFRRMVRTGYYIWMSYAVLLLVNMLGTICYFASSNSNEGGTLFGVAILITIICVPLSYICWFRPLYKAFKNDSSFNFFIFFFVFFAQCIVLLIQFLGIMNWGTCGLLVGLGIIKSNPGLGAFVLTLAVIFGLETLVCAYYLVQVHRVYRSTGASFIKARQEFASTLASNPTVRGAGMTVARDAFIGPQSSGPETGVRY</sequence>
<evidence type="ECO:0000256" key="3">
    <source>
        <dbReference type="ARBA" id="ARBA00022989"/>
    </source>
</evidence>
<evidence type="ECO:0000256" key="2">
    <source>
        <dbReference type="ARBA" id="ARBA00022692"/>
    </source>
</evidence>
<comment type="similarity">
    <text evidence="5">Belongs to the SCAMP family.</text>
</comment>
<protein>
    <recommendedName>
        <fullName evidence="5">Secretory carrier-associated membrane protein</fullName>
        <shortName evidence="5">Secretory carrier membrane protein</shortName>
    </recommendedName>
</protein>
<keyword evidence="3 5" id="KW-1133">Transmembrane helix</keyword>
<keyword evidence="6" id="KW-0175">Coiled coil</keyword>
<feature type="transmembrane region" description="Helical" evidence="5">
    <location>
        <begin position="245"/>
        <end position="270"/>
    </location>
</feature>
<organism evidence="8">
    <name type="scientific">Schistocephalus solidus</name>
    <name type="common">Tapeworm</name>
    <dbReference type="NCBI Taxonomy" id="70667"/>
    <lineage>
        <taxon>Eukaryota</taxon>
        <taxon>Metazoa</taxon>
        <taxon>Spiralia</taxon>
        <taxon>Lophotrochozoa</taxon>
        <taxon>Platyhelminthes</taxon>
        <taxon>Cestoda</taxon>
        <taxon>Eucestoda</taxon>
        <taxon>Diphyllobothriidea</taxon>
        <taxon>Diphyllobothriidae</taxon>
        <taxon>Schistocephalus</taxon>
    </lineage>
</organism>
<feature type="transmembrane region" description="Helical" evidence="5">
    <location>
        <begin position="290"/>
        <end position="313"/>
    </location>
</feature>
<feature type="coiled-coil region" evidence="6">
    <location>
        <begin position="101"/>
        <end position="138"/>
    </location>
</feature>